<evidence type="ECO:0000313" key="3">
    <source>
        <dbReference type="EMBL" id="BDI03722.1"/>
    </source>
</evidence>
<evidence type="ECO:0000256" key="2">
    <source>
        <dbReference type="SAM" id="Phobius"/>
    </source>
</evidence>
<accession>A0ABM7YHR0</accession>
<organism evidence="3 4">
    <name type="scientific">Sphaerotilus microaerophilus</name>
    <dbReference type="NCBI Taxonomy" id="2914710"/>
    <lineage>
        <taxon>Bacteria</taxon>
        <taxon>Pseudomonadati</taxon>
        <taxon>Pseudomonadota</taxon>
        <taxon>Betaproteobacteria</taxon>
        <taxon>Burkholderiales</taxon>
        <taxon>Sphaerotilaceae</taxon>
        <taxon>Sphaerotilus</taxon>
    </lineage>
</organism>
<name>A0ABM7YHR0_9BURK</name>
<keyword evidence="2" id="KW-0812">Transmembrane</keyword>
<dbReference type="RefSeq" id="WP_251971982.1">
    <property type="nucleotide sequence ID" value="NZ_AP025730.1"/>
</dbReference>
<keyword evidence="1" id="KW-0175">Coiled coil</keyword>
<proteinExistence type="predicted"/>
<dbReference type="EMBL" id="AP025730">
    <property type="protein sequence ID" value="BDI03722.1"/>
    <property type="molecule type" value="Genomic_DNA"/>
</dbReference>
<gene>
    <name evidence="3" type="ORF">CATMQ487_06920</name>
</gene>
<feature type="transmembrane region" description="Helical" evidence="2">
    <location>
        <begin position="98"/>
        <end position="118"/>
    </location>
</feature>
<keyword evidence="2" id="KW-0472">Membrane</keyword>
<evidence type="ECO:0000256" key="1">
    <source>
        <dbReference type="SAM" id="Coils"/>
    </source>
</evidence>
<reference evidence="3" key="1">
    <citation type="submission" date="2022-04" db="EMBL/GenBank/DDBJ databases">
        <title>Whole genome sequence of Sphaerotilus sp. FB-5.</title>
        <authorList>
            <person name="Takeda M."/>
            <person name="Narihara S."/>
            <person name="Akimoto M."/>
            <person name="Akimoto R."/>
            <person name="Nishiyashiki S."/>
            <person name="Murakami T."/>
        </authorList>
    </citation>
    <scope>NUCLEOTIDE SEQUENCE</scope>
    <source>
        <strain evidence="3">FB-5</strain>
    </source>
</reference>
<dbReference type="Proteomes" id="UP001057498">
    <property type="component" value="Chromosome"/>
</dbReference>
<keyword evidence="2" id="KW-1133">Transmembrane helix</keyword>
<feature type="transmembrane region" description="Helical" evidence="2">
    <location>
        <begin position="23"/>
        <end position="43"/>
    </location>
</feature>
<protein>
    <submittedName>
        <fullName evidence="3">Uncharacterized protein</fullName>
    </submittedName>
</protein>
<keyword evidence="4" id="KW-1185">Reference proteome</keyword>
<sequence length="224" mass="23857">MITTALRRLTAHLAWSDVLRPRVAWVAMAASALVAGAAIQHSIERLEAASEARARLERQNAGLHERYLATPGATTPALQQIRASHDEAVASAAAWSHWTVWGSLVWMFGVGAASAWSLQRRARMAGTAVTPADTSCSITSKADEAHPTAATTRPPTAAPDWQAVLREIQAVSELIGPAEDPPSAGAAPVVGRIEPVGTERATERPLMHRLPSAEIHRVDLRLAA</sequence>
<evidence type="ECO:0000313" key="4">
    <source>
        <dbReference type="Proteomes" id="UP001057498"/>
    </source>
</evidence>
<feature type="coiled-coil region" evidence="1">
    <location>
        <begin position="39"/>
        <end position="66"/>
    </location>
</feature>